<organism evidence="1 2">
    <name type="scientific">Pistacia integerrima</name>
    <dbReference type="NCBI Taxonomy" id="434235"/>
    <lineage>
        <taxon>Eukaryota</taxon>
        <taxon>Viridiplantae</taxon>
        <taxon>Streptophyta</taxon>
        <taxon>Embryophyta</taxon>
        <taxon>Tracheophyta</taxon>
        <taxon>Spermatophyta</taxon>
        <taxon>Magnoliopsida</taxon>
        <taxon>eudicotyledons</taxon>
        <taxon>Gunneridae</taxon>
        <taxon>Pentapetalae</taxon>
        <taxon>rosids</taxon>
        <taxon>malvids</taxon>
        <taxon>Sapindales</taxon>
        <taxon>Anacardiaceae</taxon>
        <taxon>Pistacia</taxon>
    </lineage>
</organism>
<reference evidence="2" key="1">
    <citation type="journal article" date="2023" name="G3 (Bethesda)">
        <title>Genome assembly and association tests identify interacting loci associated with vigor, precocity, and sex in interspecific pistachio rootstocks.</title>
        <authorList>
            <person name="Palmer W."/>
            <person name="Jacygrad E."/>
            <person name="Sagayaradj S."/>
            <person name="Cavanaugh K."/>
            <person name="Han R."/>
            <person name="Bertier L."/>
            <person name="Beede B."/>
            <person name="Kafkas S."/>
            <person name="Golino D."/>
            <person name="Preece J."/>
            <person name="Michelmore R."/>
        </authorList>
    </citation>
    <scope>NUCLEOTIDE SEQUENCE [LARGE SCALE GENOMIC DNA]</scope>
</reference>
<dbReference type="EMBL" id="CM047744">
    <property type="protein sequence ID" value="KAJ0028575.1"/>
    <property type="molecule type" value="Genomic_DNA"/>
</dbReference>
<dbReference type="Proteomes" id="UP001163603">
    <property type="component" value="Chromosome 9"/>
</dbReference>
<proteinExistence type="predicted"/>
<gene>
    <name evidence="1" type="ORF">Pint_35094</name>
</gene>
<keyword evidence="2" id="KW-1185">Reference proteome</keyword>
<comment type="caution">
    <text evidence="1">The sequence shown here is derived from an EMBL/GenBank/DDBJ whole genome shotgun (WGS) entry which is preliminary data.</text>
</comment>
<protein>
    <submittedName>
        <fullName evidence="1">Uncharacterized protein</fullName>
    </submittedName>
</protein>
<sequence length="445" mass="50237">MDIARGADENHVSNEDNNHSEVLETAELQNGGVDLSRHHHHSNGTEGAILAEAEKQKLLQRKVMLEEIVKQLQNEKDSYLQKEATLQETVKQLRKESDSYMEKVTTLEEKIKQLQRENDLHIHKEDALEQTIKQLRNEKNLHMQKEGSLEMSIVNLQSEKSIWLQKEADFEGKIRQLADENAALNFKGASLEEKIELLQRDKDSWIQMKNISKDTITSLNDDITQLKMQVVVLEECRNSLIKENQQLNENVSSLQLQLQNLENTVSSARSSDEIKKTSEEDFNTQIEAACRLVDKLISENVELVEKVNELSVKLDRQTQQAGLSSGIGSDRSAKTIINAEPISESSVNMPMLSHNLESPEIVEVKDERKTVNNVHAEPLAFVPNPSEADDSGEIVQIPLDDNEVQDLESQAGEMDEKTAVPLSDAPLVGAPFRLISFVAKYVSWC</sequence>
<evidence type="ECO:0000313" key="2">
    <source>
        <dbReference type="Proteomes" id="UP001163603"/>
    </source>
</evidence>
<name>A0ACC0Y396_9ROSI</name>
<evidence type="ECO:0000313" key="1">
    <source>
        <dbReference type="EMBL" id="KAJ0028575.1"/>
    </source>
</evidence>
<accession>A0ACC0Y396</accession>